<evidence type="ECO:0000313" key="4">
    <source>
        <dbReference type="Proteomes" id="UP000596337"/>
    </source>
</evidence>
<sequence length="156" mass="17317">MNLFYLITLIWTLLIISCVWVEYTKEIKNQITLLLFLIWTTALITLTFGTPSGGGSAINFTLLDVTNRADVIDACLNTLLFLPCGMLLRLAGIRCFPSIIVSGILSTLIEVMQFAVGSGRTSDLNDVLFNTLGAILGFSLFCALFRYKKFLDIKSF</sequence>
<keyword evidence="1" id="KW-0472">Membrane</keyword>
<dbReference type="AlphaFoldDB" id="A0AA92LTW4"/>
<feature type="domain" description="VanZ-like" evidence="2">
    <location>
        <begin position="3"/>
        <end position="143"/>
    </location>
</feature>
<evidence type="ECO:0000256" key="1">
    <source>
        <dbReference type="SAM" id="Phobius"/>
    </source>
</evidence>
<feature type="transmembrane region" description="Helical" evidence="1">
    <location>
        <begin position="31"/>
        <end position="51"/>
    </location>
</feature>
<reference evidence="3 4" key="1">
    <citation type="submission" date="2021-01" db="EMBL/GenBank/DDBJ databases">
        <title>Characterization of a novel blaVMB-2- harboring plasmid in Vibrio diabolicus.</title>
        <authorList>
            <person name="Liu M."/>
        </authorList>
    </citation>
    <scope>NUCLEOTIDE SEQUENCE [LARGE SCALE GENOMIC DNA]</scope>
    <source>
        <strain evidence="3 4">SLV18</strain>
    </source>
</reference>
<feature type="transmembrane region" description="Helical" evidence="1">
    <location>
        <begin position="95"/>
        <end position="115"/>
    </location>
</feature>
<dbReference type="EMBL" id="CP069195">
    <property type="protein sequence ID" value="QRG83987.1"/>
    <property type="molecule type" value="Genomic_DNA"/>
</dbReference>
<evidence type="ECO:0000313" key="3">
    <source>
        <dbReference type="EMBL" id="QRG83987.1"/>
    </source>
</evidence>
<proteinExistence type="predicted"/>
<gene>
    <name evidence="3" type="ORF">JOS67_06705</name>
</gene>
<evidence type="ECO:0000259" key="2">
    <source>
        <dbReference type="Pfam" id="PF04892"/>
    </source>
</evidence>
<keyword evidence="1" id="KW-1133">Transmembrane helix</keyword>
<dbReference type="Proteomes" id="UP000596337">
    <property type="component" value="Chromosome 1"/>
</dbReference>
<keyword evidence="1" id="KW-0812">Transmembrane</keyword>
<organism evidence="3 4">
    <name type="scientific">Vibrio diabolicus</name>
    <dbReference type="NCBI Taxonomy" id="50719"/>
    <lineage>
        <taxon>Bacteria</taxon>
        <taxon>Pseudomonadati</taxon>
        <taxon>Pseudomonadota</taxon>
        <taxon>Gammaproteobacteria</taxon>
        <taxon>Vibrionales</taxon>
        <taxon>Vibrionaceae</taxon>
        <taxon>Vibrio</taxon>
        <taxon>Vibrio diabolicus subgroup</taxon>
    </lineage>
</organism>
<protein>
    <submittedName>
        <fullName evidence="3">VanZ family protein</fullName>
    </submittedName>
</protein>
<dbReference type="InterPro" id="IPR006976">
    <property type="entry name" value="VanZ-like"/>
</dbReference>
<feature type="transmembrane region" description="Helical" evidence="1">
    <location>
        <begin position="127"/>
        <end position="147"/>
    </location>
</feature>
<feature type="transmembrane region" description="Helical" evidence="1">
    <location>
        <begin position="71"/>
        <end position="88"/>
    </location>
</feature>
<name>A0AA92LTW4_9VIBR</name>
<feature type="transmembrane region" description="Helical" evidence="1">
    <location>
        <begin position="6"/>
        <end position="24"/>
    </location>
</feature>
<dbReference type="Pfam" id="PF04892">
    <property type="entry name" value="VanZ"/>
    <property type="match status" value="1"/>
</dbReference>
<accession>A0AA92LTW4</accession>
<dbReference type="RefSeq" id="WP_203347146.1">
    <property type="nucleotide sequence ID" value="NZ_CANMIY010000014.1"/>
</dbReference>